<dbReference type="Pfam" id="PF01593">
    <property type="entry name" value="Amino_oxidase"/>
    <property type="match status" value="1"/>
</dbReference>
<evidence type="ECO:0000256" key="4">
    <source>
        <dbReference type="ARBA" id="ARBA00022630"/>
    </source>
</evidence>
<dbReference type="PANTHER" id="PTHR43734">
    <property type="entry name" value="PHYTOENE DESATURASE"/>
    <property type="match status" value="1"/>
</dbReference>
<dbReference type="GO" id="GO:0016627">
    <property type="term" value="F:oxidoreductase activity, acting on the CH-CH group of donors"/>
    <property type="evidence" value="ECO:0007669"/>
    <property type="project" value="UniProtKB-ARBA"/>
</dbReference>
<evidence type="ECO:0000256" key="9">
    <source>
        <dbReference type="RuleBase" id="RU362075"/>
    </source>
</evidence>
<comment type="cofactor">
    <cofactor evidence="1">
        <name>FAD</name>
        <dbReference type="ChEBI" id="CHEBI:57692"/>
    </cofactor>
</comment>
<dbReference type="InterPro" id="IPR036188">
    <property type="entry name" value="FAD/NAD-bd_sf"/>
</dbReference>
<evidence type="ECO:0000313" key="12">
    <source>
        <dbReference type="Proteomes" id="UP000006251"/>
    </source>
</evidence>
<evidence type="ECO:0000256" key="2">
    <source>
        <dbReference type="ARBA" id="ARBA00004829"/>
    </source>
</evidence>
<evidence type="ECO:0000256" key="7">
    <source>
        <dbReference type="ARBA" id="ARBA00023002"/>
    </source>
</evidence>
<evidence type="ECO:0000259" key="10">
    <source>
        <dbReference type="Pfam" id="PF01593"/>
    </source>
</evidence>
<proteinExistence type="inferred from homology"/>
<dbReference type="InterPro" id="IPR002937">
    <property type="entry name" value="Amino_oxidase"/>
</dbReference>
<dbReference type="GO" id="GO:0016117">
    <property type="term" value="P:carotenoid biosynthetic process"/>
    <property type="evidence" value="ECO:0007669"/>
    <property type="project" value="UniProtKB-KW"/>
</dbReference>
<name>K6ZAI1_9ALTE</name>
<accession>K6ZAI1</accession>
<dbReference type="NCBIfam" id="TIGR02734">
    <property type="entry name" value="crtI_fam"/>
    <property type="match status" value="1"/>
</dbReference>
<evidence type="ECO:0000256" key="8">
    <source>
        <dbReference type="ARBA" id="ARBA00031986"/>
    </source>
</evidence>
<evidence type="ECO:0000313" key="11">
    <source>
        <dbReference type="EMBL" id="GAC27347.1"/>
    </source>
</evidence>
<dbReference type="InterPro" id="IPR014105">
    <property type="entry name" value="Carotenoid/retinoid_OxRdtase"/>
</dbReference>
<comment type="similarity">
    <text evidence="3 9">Belongs to the carotenoid/retinoid oxidoreductase family.</text>
</comment>
<feature type="domain" description="Amine oxidase" evidence="10">
    <location>
        <begin position="11"/>
        <end position="479"/>
    </location>
</feature>
<dbReference type="FunFam" id="3.50.50.60:FF:000378">
    <property type="entry name" value="Phytoene desaturase"/>
    <property type="match status" value="1"/>
</dbReference>
<dbReference type="STRING" id="1121922.GCA_000428905_03026"/>
<dbReference type="AlphaFoldDB" id="K6ZAI1"/>
<organism evidence="11 12">
    <name type="scientific">Brumicola pallidula DSM 14239 = ACAM 615</name>
    <dbReference type="NCBI Taxonomy" id="1121922"/>
    <lineage>
        <taxon>Bacteria</taxon>
        <taxon>Pseudomonadati</taxon>
        <taxon>Pseudomonadota</taxon>
        <taxon>Gammaproteobacteria</taxon>
        <taxon>Alteromonadales</taxon>
        <taxon>Alteromonadaceae</taxon>
        <taxon>Brumicola</taxon>
    </lineage>
</organism>
<dbReference type="EMBL" id="BAEQ01000009">
    <property type="protein sequence ID" value="GAC27347.1"/>
    <property type="molecule type" value="Genomic_DNA"/>
</dbReference>
<protein>
    <recommendedName>
        <fullName evidence="8">Phytoene dehydrogenase</fullName>
    </recommendedName>
</protein>
<keyword evidence="12" id="KW-1185">Reference proteome</keyword>
<gene>
    <name evidence="11" type="primary">crtI</name>
    <name evidence="11" type="ORF">GPAL_0467</name>
</gene>
<dbReference type="PANTHER" id="PTHR43734:SF3">
    <property type="entry name" value="B-CAROTENE KETOLASE"/>
    <property type="match status" value="1"/>
</dbReference>
<evidence type="ECO:0000256" key="6">
    <source>
        <dbReference type="ARBA" id="ARBA00022827"/>
    </source>
</evidence>
<dbReference type="PROSITE" id="PS00982">
    <property type="entry name" value="PHYTOENE_DH"/>
    <property type="match status" value="1"/>
</dbReference>
<keyword evidence="6" id="KW-0274">FAD</keyword>
<reference evidence="12" key="1">
    <citation type="journal article" date="2014" name="Environ. Microbiol.">
        <title>Comparative genomics of the marine bacterial genus Glaciecola reveals the high degree of genomic diversity and genomic characteristic for cold adaptation.</title>
        <authorList>
            <person name="Qin Q.L."/>
            <person name="Xie B.B."/>
            <person name="Yu Y."/>
            <person name="Shu Y.L."/>
            <person name="Rong J.C."/>
            <person name="Zhang Y.J."/>
            <person name="Zhao D.L."/>
            <person name="Chen X.L."/>
            <person name="Zhang X.Y."/>
            <person name="Chen B."/>
            <person name="Zhou B.C."/>
            <person name="Zhang Y.Z."/>
        </authorList>
    </citation>
    <scope>NUCLEOTIDE SEQUENCE [LARGE SCALE GENOMIC DNA]</scope>
    <source>
        <strain evidence="12">ACAM 615</strain>
    </source>
</reference>
<dbReference type="OrthoDB" id="9774675at2"/>
<evidence type="ECO:0000256" key="5">
    <source>
        <dbReference type="ARBA" id="ARBA00022746"/>
    </source>
</evidence>
<evidence type="ECO:0000256" key="1">
    <source>
        <dbReference type="ARBA" id="ARBA00001974"/>
    </source>
</evidence>
<keyword evidence="4" id="KW-0285">Flavoprotein</keyword>
<keyword evidence="5 9" id="KW-0125">Carotenoid biosynthesis</keyword>
<dbReference type="Gene3D" id="3.50.50.60">
    <property type="entry name" value="FAD/NAD(P)-binding domain"/>
    <property type="match status" value="2"/>
</dbReference>
<sequence length="490" mass="54423">MNKAVVIGAGLGGIASALRLRAKGYDVVIIDQRERLGGRAQQFNKEGFIFDAGPTVITAPFLLEELFSLFDKQMSDYIDLVPVEPWYRFVYSDGTHFDYGGTIEDTLERIEQIEPDDQAGYLALLAQSEAIFDVGFTQLADKPFHKISTMLAQVPALIKLKCYRTVWQMVSAYLKSDKLRQAFSIQPLLVGGNPFATTSIYSLIHYLERKWGVHFAMGGTGALVDGLEKLMKEQGIEIMLNTQVTDLTILDNQVTEVHTNAGKLACDKVISNIDPKYLYRNLIPSKHQKLSAKIKTKHSSLSMGLFVLHFGTTKQYPDIVHHTIWLGKRYEDLLSDIFDKKILADDFSLYLHRPTATDPSMAPQGCDSFYVLAPVPNNLSGIDWSVQEKDYGDRIIAALEKTIMPGLSSHIVHRFAKTPKDFEHDFSSVEGSGFSIAPSFQQSAWFRFHNRAEGPGNLFLCGAGTHPGAGVPGVLSSAKVVDRLIDPVDA</sequence>
<keyword evidence="7 9" id="KW-0560">Oxidoreductase</keyword>
<dbReference type="InterPro" id="IPR008150">
    <property type="entry name" value="Phytoene_DH_bac_CS"/>
</dbReference>
<comment type="pathway">
    <text evidence="2 9">Carotenoid biosynthesis.</text>
</comment>
<dbReference type="SUPFAM" id="SSF51905">
    <property type="entry name" value="FAD/NAD(P)-binding domain"/>
    <property type="match status" value="1"/>
</dbReference>
<evidence type="ECO:0000256" key="3">
    <source>
        <dbReference type="ARBA" id="ARBA00006046"/>
    </source>
</evidence>
<dbReference type="Proteomes" id="UP000006251">
    <property type="component" value="Unassembled WGS sequence"/>
</dbReference>
<dbReference type="RefSeq" id="WP_006008825.1">
    <property type="nucleotide sequence ID" value="NZ_AUAV01000016.1"/>
</dbReference>
<comment type="caution">
    <text evidence="11">The sequence shown here is derived from an EMBL/GenBank/DDBJ whole genome shotgun (WGS) entry which is preliminary data.</text>
</comment>